<dbReference type="PANTHER" id="PTHR11106">
    <property type="entry name" value="GANGLIOSIDE INDUCED DIFFERENTIATION ASSOCIATED PROTEIN 2-RELATED"/>
    <property type="match status" value="1"/>
</dbReference>
<dbReference type="Gene3D" id="3.40.220.10">
    <property type="entry name" value="Leucine Aminopeptidase, subunit E, domain 1"/>
    <property type="match status" value="1"/>
</dbReference>
<dbReference type="SUPFAM" id="SSF52949">
    <property type="entry name" value="Macro domain-like"/>
    <property type="match status" value="1"/>
</dbReference>
<name>A0A2V3XY81_9FIRM</name>
<dbReference type="NCBIfam" id="NF003163">
    <property type="entry name" value="PRK04143.1"/>
    <property type="match status" value="1"/>
</dbReference>
<reference evidence="2 3" key="1">
    <citation type="submission" date="2018-05" db="EMBL/GenBank/DDBJ databases">
        <title>Genomic Encyclopedia of Type Strains, Phase IV (KMG-IV): sequencing the most valuable type-strain genomes for metagenomic binning, comparative biology and taxonomic classification.</title>
        <authorList>
            <person name="Goeker M."/>
        </authorList>
    </citation>
    <scope>NUCLEOTIDE SEQUENCE [LARGE SCALE GENOMIC DNA]</scope>
    <source>
        <strain evidence="2 3">DSM 24995</strain>
    </source>
</reference>
<comment type="caution">
    <text evidence="2">The sequence shown here is derived from an EMBL/GenBank/DDBJ whole genome shotgun (WGS) entry which is preliminary data.</text>
</comment>
<sequence length="277" mass="30925">MKNESYKTKEERLRYLIRTMQKEMPQYRGIVIPEDSAGQKQLLRSLMNVRPPMPADPEFLAEQDLYLSEEIAARGILEGTDLVPVKENGRICLWQGDITRLKTGAIVNAANSALLGCFRPCHSCIDNIIHSYAGIQLRLACNEIMEAQGHEEPVGHAKLTPAFNLPCDSILHTVGPIITGPLRRTDCRLLADCYRSCLELAVENQITSIAFCCISTGVFCFPQERAAEIAVETAVGFLKQNESVRQVIFDVYTDQDLVIYQKLLESGVSYLRNSAGE</sequence>
<evidence type="ECO:0000313" key="3">
    <source>
        <dbReference type="Proteomes" id="UP000248057"/>
    </source>
</evidence>
<dbReference type="EMBL" id="QJKD01000013">
    <property type="protein sequence ID" value="PXX49795.1"/>
    <property type="molecule type" value="Genomic_DNA"/>
</dbReference>
<keyword evidence="3" id="KW-1185">Reference proteome</keyword>
<evidence type="ECO:0000313" key="2">
    <source>
        <dbReference type="EMBL" id="PXX49795.1"/>
    </source>
</evidence>
<dbReference type="GeneID" id="86063670"/>
<dbReference type="PROSITE" id="PS51154">
    <property type="entry name" value="MACRO"/>
    <property type="match status" value="1"/>
</dbReference>
<dbReference type="RefSeq" id="WP_110324844.1">
    <property type="nucleotide sequence ID" value="NZ_QJKD01000013.1"/>
</dbReference>
<gene>
    <name evidence="2" type="ORF">DFR60_113183</name>
</gene>
<accession>A0A2V3XY81</accession>
<dbReference type="InterPro" id="IPR043472">
    <property type="entry name" value="Macro_dom-like"/>
</dbReference>
<feature type="domain" description="Macro" evidence="1">
    <location>
        <begin position="78"/>
        <end position="268"/>
    </location>
</feature>
<organism evidence="2 3">
    <name type="scientific">Hungatella effluvii</name>
    <dbReference type="NCBI Taxonomy" id="1096246"/>
    <lineage>
        <taxon>Bacteria</taxon>
        <taxon>Bacillati</taxon>
        <taxon>Bacillota</taxon>
        <taxon>Clostridia</taxon>
        <taxon>Lachnospirales</taxon>
        <taxon>Lachnospiraceae</taxon>
        <taxon>Hungatella</taxon>
    </lineage>
</organism>
<proteinExistence type="predicted"/>
<dbReference type="Proteomes" id="UP000248057">
    <property type="component" value="Unassembled WGS sequence"/>
</dbReference>
<protein>
    <submittedName>
        <fullName evidence="2">O-acetyl-ADP-ribose deacetylase (Regulator of RNase III)</fullName>
    </submittedName>
</protein>
<dbReference type="AlphaFoldDB" id="A0A2V3XY81"/>
<evidence type="ECO:0000259" key="1">
    <source>
        <dbReference type="PROSITE" id="PS51154"/>
    </source>
</evidence>
<dbReference type="CDD" id="cd02908">
    <property type="entry name" value="Macro_OAADPr_deacetylase"/>
    <property type="match status" value="1"/>
</dbReference>
<dbReference type="PANTHER" id="PTHR11106:SF27">
    <property type="entry name" value="MACRO DOMAIN-CONTAINING PROTEIN"/>
    <property type="match status" value="1"/>
</dbReference>
<dbReference type="Pfam" id="PF01661">
    <property type="entry name" value="Macro"/>
    <property type="match status" value="1"/>
</dbReference>
<dbReference type="SMART" id="SM00506">
    <property type="entry name" value="A1pp"/>
    <property type="match status" value="1"/>
</dbReference>
<dbReference type="InterPro" id="IPR002589">
    <property type="entry name" value="Macro_dom"/>
</dbReference>